<protein>
    <submittedName>
        <fullName evidence="1">Uncharacterized protein</fullName>
    </submittedName>
</protein>
<accession>A0A1F8BJE9</accession>
<dbReference type="AlphaFoldDB" id="A0A1F8BJE9"/>
<name>A0A1F8BJE9_9BACT</name>
<proteinExistence type="predicted"/>
<gene>
    <name evidence="1" type="ORF">A2961_03535</name>
</gene>
<dbReference type="STRING" id="1802519.A2961_03535"/>
<sequence length="66" mass="6549">MSRSGNPESGLGRGGPASEVINRAASLEDKGLSDAADAVLEAGKDALEAGVDPKLVEEAAEKVGQG</sequence>
<evidence type="ECO:0000313" key="1">
    <source>
        <dbReference type="EMBL" id="OGM64191.1"/>
    </source>
</evidence>
<dbReference type="EMBL" id="MGHF01000009">
    <property type="protein sequence ID" value="OGM64191.1"/>
    <property type="molecule type" value="Genomic_DNA"/>
</dbReference>
<organism evidence="1 2">
    <name type="scientific">Candidatus Woesebacteria bacterium RIFCSPLOWO2_01_FULL_39_21</name>
    <dbReference type="NCBI Taxonomy" id="1802519"/>
    <lineage>
        <taxon>Bacteria</taxon>
        <taxon>Candidatus Woeseibacteriota</taxon>
    </lineage>
</organism>
<evidence type="ECO:0000313" key="2">
    <source>
        <dbReference type="Proteomes" id="UP000177082"/>
    </source>
</evidence>
<dbReference type="Proteomes" id="UP000177082">
    <property type="component" value="Unassembled WGS sequence"/>
</dbReference>
<comment type="caution">
    <text evidence="1">The sequence shown here is derived from an EMBL/GenBank/DDBJ whole genome shotgun (WGS) entry which is preliminary data.</text>
</comment>
<reference evidence="1 2" key="1">
    <citation type="journal article" date="2016" name="Nat. Commun.">
        <title>Thousands of microbial genomes shed light on interconnected biogeochemical processes in an aquifer system.</title>
        <authorList>
            <person name="Anantharaman K."/>
            <person name="Brown C.T."/>
            <person name="Hug L.A."/>
            <person name="Sharon I."/>
            <person name="Castelle C.J."/>
            <person name="Probst A.J."/>
            <person name="Thomas B.C."/>
            <person name="Singh A."/>
            <person name="Wilkins M.J."/>
            <person name="Karaoz U."/>
            <person name="Brodie E.L."/>
            <person name="Williams K.H."/>
            <person name="Hubbard S.S."/>
            <person name="Banfield J.F."/>
        </authorList>
    </citation>
    <scope>NUCLEOTIDE SEQUENCE [LARGE SCALE GENOMIC DNA]</scope>
</reference>